<protein>
    <submittedName>
        <fullName evidence="1">Uncharacterized protein</fullName>
    </submittedName>
</protein>
<organism evidence="1">
    <name type="scientific">Arundo donax</name>
    <name type="common">Giant reed</name>
    <name type="synonym">Donax arundinaceus</name>
    <dbReference type="NCBI Taxonomy" id="35708"/>
    <lineage>
        <taxon>Eukaryota</taxon>
        <taxon>Viridiplantae</taxon>
        <taxon>Streptophyta</taxon>
        <taxon>Embryophyta</taxon>
        <taxon>Tracheophyta</taxon>
        <taxon>Spermatophyta</taxon>
        <taxon>Magnoliopsida</taxon>
        <taxon>Liliopsida</taxon>
        <taxon>Poales</taxon>
        <taxon>Poaceae</taxon>
        <taxon>PACMAD clade</taxon>
        <taxon>Arundinoideae</taxon>
        <taxon>Arundineae</taxon>
        <taxon>Arundo</taxon>
    </lineage>
</organism>
<reference evidence="1" key="2">
    <citation type="journal article" date="2015" name="Data Brief">
        <title>Shoot transcriptome of the giant reed, Arundo donax.</title>
        <authorList>
            <person name="Barrero R.A."/>
            <person name="Guerrero F.D."/>
            <person name="Moolhuijzen P."/>
            <person name="Goolsby J.A."/>
            <person name="Tidwell J."/>
            <person name="Bellgard S.E."/>
            <person name="Bellgard M.I."/>
        </authorList>
    </citation>
    <scope>NUCLEOTIDE SEQUENCE</scope>
    <source>
        <tissue evidence="1">Shoot tissue taken approximately 20 cm above the soil surface</tissue>
    </source>
</reference>
<name>A0A0A8YC93_ARUDO</name>
<accession>A0A0A8YC93</accession>
<proteinExistence type="predicted"/>
<dbReference type="EMBL" id="GBRH01274815">
    <property type="protein sequence ID" value="JAD23080.1"/>
    <property type="molecule type" value="Transcribed_RNA"/>
</dbReference>
<reference evidence="1" key="1">
    <citation type="submission" date="2014-09" db="EMBL/GenBank/DDBJ databases">
        <authorList>
            <person name="Magalhaes I.L.F."/>
            <person name="Oliveira U."/>
            <person name="Santos F.R."/>
            <person name="Vidigal T.H.D.A."/>
            <person name="Brescovit A.D."/>
            <person name="Santos A.J."/>
        </authorList>
    </citation>
    <scope>NUCLEOTIDE SEQUENCE</scope>
    <source>
        <tissue evidence="1">Shoot tissue taken approximately 20 cm above the soil surface</tissue>
    </source>
</reference>
<dbReference type="AlphaFoldDB" id="A0A0A8YC93"/>
<sequence length="33" mass="3807">MVVFYISARPQVQISHQPFNFPLKSHFVPPPPT</sequence>
<evidence type="ECO:0000313" key="1">
    <source>
        <dbReference type="EMBL" id="JAD23080.1"/>
    </source>
</evidence>